<feature type="transmembrane region" description="Helical" evidence="1">
    <location>
        <begin position="142"/>
        <end position="160"/>
    </location>
</feature>
<dbReference type="PANTHER" id="PTHR41309:SF2">
    <property type="entry name" value="MEMBRANE PROTEIN"/>
    <property type="match status" value="1"/>
</dbReference>
<dbReference type="EMBL" id="BRZA01000001">
    <property type="protein sequence ID" value="GLC87347.1"/>
    <property type="molecule type" value="Genomic_DNA"/>
</dbReference>
<comment type="caution">
    <text evidence="2">The sequence shown here is derived from an EMBL/GenBank/DDBJ whole genome shotgun (WGS) entry which is preliminary data.</text>
</comment>
<feature type="transmembrane region" description="Helical" evidence="1">
    <location>
        <begin position="114"/>
        <end position="135"/>
    </location>
</feature>
<evidence type="ECO:0008006" key="4">
    <source>
        <dbReference type="Google" id="ProtNLM"/>
    </source>
</evidence>
<dbReference type="Pfam" id="PF13346">
    <property type="entry name" value="ABC2_membrane_5"/>
    <property type="match status" value="1"/>
</dbReference>
<gene>
    <name evidence="2" type="ORF">LYSBPC_04740</name>
</gene>
<keyword evidence="1" id="KW-0472">Membrane</keyword>
<feature type="transmembrane region" description="Helical" evidence="1">
    <location>
        <begin position="38"/>
        <end position="56"/>
    </location>
</feature>
<dbReference type="RefSeq" id="WP_264987073.1">
    <property type="nucleotide sequence ID" value="NZ_BRZA01000001.1"/>
</dbReference>
<organism evidence="2 3">
    <name type="scientific">Lysinibacillus piscis</name>
    <dbReference type="NCBI Taxonomy" id="2518931"/>
    <lineage>
        <taxon>Bacteria</taxon>
        <taxon>Bacillati</taxon>
        <taxon>Bacillota</taxon>
        <taxon>Bacilli</taxon>
        <taxon>Bacillales</taxon>
        <taxon>Bacillaceae</taxon>
        <taxon>Lysinibacillus</taxon>
    </lineage>
</organism>
<sequence length="198" mass="22424">MKALLVKDSMMVQQQLKIHMLFPLLTIMFLLMMDTDHLMMLTIIIFSTGQSLLPFLEEKQAKWAQYLNTLPISKKEIIYSKYTVSSLLIICHNLIMLPIASFMFSGNTFESNHFLYTGSLLFTLACCALAFALPCYIYSQHIAVAIAPLFFIIGVAKMIFTDIAQFTTAILLIGPVVGLILLWLSSFVSIALYTKREF</sequence>
<dbReference type="Proteomes" id="UP001065593">
    <property type="component" value="Unassembled WGS sequence"/>
</dbReference>
<keyword evidence="3" id="KW-1185">Reference proteome</keyword>
<protein>
    <recommendedName>
        <fullName evidence="4">ABC-2 transporter permease</fullName>
    </recommendedName>
</protein>
<reference evidence="2" key="1">
    <citation type="submission" date="2022-08" db="EMBL/GenBank/DDBJ databases">
        <title>Draft genome sequence of Lysinibacillus sp. strain KH24.</title>
        <authorList>
            <person name="Kanbe H."/>
            <person name="Itoh H."/>
        </authorList>
    </citation>
    <scope>NUCLEOTIDE SEQUENCE</scope>
    <source>
        <strain evidence="2">KH24</strain>
    </source>
</reference>
<feature type="transmembrane region" description="Helical" evidence="1">
    <location>
        <begin position="77"/>
        <end position="102"/>
    </location>
</feature>
<keyword evidence="1" id="KW-1133">Transmembrane helix</keyword>
<dbReference type="InterPro" id="IPR025699">
    <property type="entry name" value="ABC2_memb-like"/>
</dbReference>
<dbReference type="PANTHER" id="PTHR41309">
    <property type="entry name" value="MEMBRANE PROTEIN-RELATED"/>
    <property type="match status" value="1"/>
</dbReference>
<proteinExistence type="predicted"/>
<evidence type="ECO:0000313" key="2">
    <source>
        <dbReference type="EMBL" id="GLC87347.1"/>
    </source>
</evidence>
<evidence type="ECO:0000313" key="3">
    <source>
        <dbReference type="Proteomes" id="UP001065593"/>
    </source>
</evidence>
<feature type="transmembrane region" description="Helical" evidence="1">
    <location>
        <begin position="16"/>
        <end position="32"/>
    </location>
</feature>
<keyword evidence="1" id="KW-0812">Transmembrane</keyword>
<accession>A0ABQ5NGB0</accession>
<evidence type="ECO:0000256" key="1">
    <source>
        <dbReference type="SAM" id="Phobius"/>
    </source>
</evidence>
<name>A0ABQ5NGB0_9BACI</name>
<feature type="transmembrane region" description="Helical" evidence="1">
    <location>
        <begin position="166"/>
        <end position="193"/>
    </location>
</feature>